<comment type="caution">
    <text evidence="2">The sequence shown here is derived from an EMBL/GenBank/DDBJ whole genome shotgun (WGS) entry which is preliminary data.</text>
</comment>
<evidence type="ECO:0000313" key="2">
    <source>
        <dbReference type="EMBL" id="KAF5343965.1"/>
    </source>
</evidence>
<dbReference type="EMBL" id="JAACJO010000076">
    <property type="protein sequence ID" value="KAF5343965.1"/>
    <property type="molecule type" value="Genomic_DNA"/>
</dbReference>
<dbReference type="Proteomes" id="UP000559027">
    <property type="component" value="Unassembled WGS sequence"/>
</dbReference>
<dbReference type="AlphaFoldDB" id="A0A8H5CLL1"/>
<gene>
    <name evidence="2" type="ORF">D9756_011439</name>
</gene>
<proteinExistence type="predicted"/>
<evidence type="ECO:0000256" key="1">
    <source>
        <dbReference type="SAM" id="MobiDB-lite"/>
    </source>
</evidence>
<accession>A0A8H5CLL1</accession>
<evidence type="ECO:0000313" key="3">
    <source>
        <dbReference type="Proteomes" id="UP000559027"/>
    </source>
</evidence>
<protein>
    <submittedName>
        <fullName evidence="2">Uncharacterized protein</fullName>
    </submittedName>
</protein>
<feature type="region of interest" description="Disordered" evidence="1">
    <location>
        <begin position="41"/>
        <end position="63"/>
    </location>
</feature>
<feature type="compositionally biased region" description="Polar residues" evidence="1">
    <location>
        <begin position="41"/>
        <end position="50"/>
    </location>
</feature>
<organism evidence="2 3">
    <name type="scientific">Leucocoprinus leucothites</name>
    <dbReference type="NCBI Taxonomy" id="201217"/>
    <lineage>
        <taxon>Eukaryota</taxon>
        <taxon>Fungi</taxon>
        <taxon>Dikarya</taxon>
        <taxon>Basidiomycota</taxon>
        <taxon>Agaricomycotina</taxon>
        <taxon>Agaricomycetes</taxon>
        <taxon>Agaricomycetidae</taxon>
        <taxon>Agaricales</taxon>
        <taxon>Agaricineae</taxon>
        <taxon>Agaricaceae</taxon>
        <taxon>Leucocoprinus</taxon>
    </lineage>
</organism>
<name>A0A8H5CLL1_9AGAR</name>
<keyword evidence="3" id="KW-1185">Reference proteome</keyword>
<sequence>MQPLVMAWITPFFLPLPSRFTDGFLFRLIVSWPADLDTVSSDGAQLGNFSSKHKMASTPFRVE</sequence>
<reference evidence="2 3" key="1">
    <citation type="journal article" date="2020" name="ISME J.">
        <title>Uncovering the hidden diversity of litter-decomposition mechanisms in mushroom-forming fungi.</title>
        <authorList>
            <person name="Floudas D."/>
            <person name="Bentzer J."/>
            <person name="Ahren D."/>
            <person name="Johansson T."/>
            <person name="Persson P."/>
            <person name="Tunlid A."/>
        </authorList>
    </citation>
    <scope>NUCLEOTIDE SEQUENCE [LARGE SCALE GENOMIC DNA]</scope>
    <source>
        <strain evidence="2 3">CBS 146.42</strain>
    </source>
</reference>